<reference evidence="6 7" key="1">
    <citation type="submission" date="2016-11" db="EMBL/GenBank/DDBJ databases">
        <authorList>
            <person name="Jaros S."/>
            <person name="Januszkiewicz K."/>
            <person name="Wedrychowicz H."/>
        </authorList>
    </citation>
    <scope>NUCLEOTIDE SEQUENCE [LARGE SCALE GENOMIC DNA]</scope>
    <source>
        <strain evidence="6 7">DSM 18899</strain>
    </source>
</reference>
<evidence type="ECO:0000313" key="6">
    <source>
        <dbReference type="EMBL" id="SFZ77030.1"/>
    </source>
</evidence>
<dbReference type="Gene3D" id="2.40.50.230">
    <property type="entry name" value="Gp5 N-terminal domain"/>
    <property type="match status" value="1"/>
</dbReference>
<evidence type="ECO:0000259" key="4">
    <source>
        <dbReference type="Pfam" id="PF04717"/>
    </source>
</evidence>
<dbReference type="STRING" id="1121279.SAMN02745887_02201"/>
<evidence type="ECO:0000256" key="2">
    <source>
        <dbReference type="ARBA" id="ARBA00005558"/>
    </source>
</evidence>
<organism evidence="6 7">
    <name type="scientific">Chitinimonas taiwanensis DSM 18899</name>
    <dbReference type="NCBI Taxonomy" id="1121279"/>
    <lineage>
        <taxon>Bacteria</taxon>
        <taxon>Pseudomonadati</taxon>
        <taxon>Pseudomonadota</taxon>
        <taxon>Betaproteobacteria</taxon>
        <taxon>Neisseriales</taxon>
        <taxon>Chitinibacteraceae</taxon>
        <taxon>Chitinimonas</taxon>
    </lineage>
</organism>
<accession>A0A1K2HJV3</accession>
<dbReference type="InterPro" id="IPR006533">
    <property type="entry name" value="T6SS_Vgr_RhsGE"/>
</dbReference>
<name>A0A1K2HJV3_9NEIS</name>
<dbReference type="GO" id="GO:0005576">
    <property type="term" value="C:extracellular region"/>
    <property type="evidence" value="ECO:0007669"/>
    <property type="project" value="UniProtKB-SubCell"/>
</dbReference>
<gene>
    <name evidence="6" type="ORF">SAMN02745887_02201</name>
</gene>
<evidence type="ECO:0000259" key="5">
    <source>
        <dbReference type="Pfam" id="PF22178"/>
    </source>
</evidence>
<evidence type="ECO:0000256" key="3">
    <source>
        <dbReference type="ARBA" id="ARBA00022525"/>
    </source>
</evidence>
<dbReference type="AlphaFoldDB" id="A0A1K2HJV3"/>
<dbReference type="Pfam" id="PF04717">
    <property type="entry name" value="Phage_base_V"/>
    <property type="match status" value="1"/>
</dbReference>
<dbReference type="Pfam" id="PF22178">
    <property type="entry name" value="Gp5_trimer_C"/>
    <property type="match status" value="1"/>
</dbReference>
<dbReference type="Pfam" id="PF05954">
    <property type="entry name" value="Phage_GPD"/>
    <property type="match status" value="1"/>
</dbReference>
<dbReference type="OrthoDB" id="1907165at2"/>
<dbReference type="Gene3D" id="4.10.220.110">
    <property type="match status" value="1"/>
</dbReference>
<dbReference type="SUPFAM" id="SSF69279">
    <property type="entry name" value="Phage tail proteins"/>
    <property type="match status" value="2"/>
</dbReference>
<dbReference type="RefSeq" id="WP_072428714.1">
    <property type="nucleotide sequence ID" value="NZ_FPKR01000008.1"/>
</dbReference>
<sequence>MTNLHEAAQALKAMLEGRQYARLLRLSFPNGDGPKAMLVANRLDGFEALSRDFQYTVEVLADDARIPLKDVLGKMVTLSLVREDGSLRYFNGYVFEFRLSRVDGGFAFYQMTLAPWLAFLRQRRDNYLFHGKTLLDCTRETFADYPQQSVAFRISGPDPLFTDACQYEESDYNHLHRRWEAQGWFYFYEHHAKGHTLVLCDDSTQLAPIDGTASIPFQDMAGSLEDDGIHEWVPVRRFVPGKVALSSFDFKQPRPMQAELPTLNQQGDVPQLEIYDYAGAYAYANQAEGDAQARLRMEEFEAQGKCFEAAGNDRAVQPGRCFTLSEHFDIGDEAFLVVEAQHQANNNYLMDSGEPAQYRNRLRCVRKAVPWRPGRGLNSQQPRIYGVQTAIVVGPPGEEILTDEYGRVRVQFHWDRVGGYDEKSSAWVRVASTWAGSNFGFVAIPRIGQEVLVQFLDGNPDRPLITGRVYNQDNMPPWDLPANKTQTGILTRSSSGGGYDNANAIRFEDKKGQEELWLHAEKDQRIEVENDESHWVGRDRQKTVDHDETVHVKHNRTETVDNDETITVRNNRSERVDHNETISIGDNRSETVGQNETISIGQNQTVQIGDNSSVSVGGCKTETVAIAKALTVGAGYAVTVGGAMNTAVGLAQLEQVGLSKSTTVGKKYSISAGDELEITVGQASLIMKSDGTVLINGTRFDFSASGAVQISGKDVDIN</sequence>
<dbReference type="InterPro" id="IPR050708">
    <property type="entry name" value="T6SS_VgrG/RHS"/>
</dbReference>
<feature type="domain" description="Gp5/Type VI secretion system Vgr protein OB-fold" evidence="4">
    <location>
        <begin position="403"/>
        <end position="470"/>
    </location>
</feature>
<dbReference type="InterPro" id="IPR054030">
    <property type="entry name" value="Gp5_Vgr_C"/>
</dbReference>
<evidence type="ECO:0000313" key="7">
    <source>
        <dbReference type="Proteomes" id="UP000186513"/>
    </source>
</evidence>
<protein>
    <submittedName>
        <fullName evidence="6">Type VI secretion system secreted protein VgrG</fullName>
    </submittedName>
</protein>
<dbReference type="NCBIfam" id="TIGR03361">
    <property type="entry name" value="VI_Rhs_Vgr"/>
    <property type="match status" value="1"/>
</dbReference>
<dbReference type="NCBIfam" id="TIGR01646">
    <property type="entry name" value="vgr_GE"/>
    <property type="match status" value="1"/>
</dbReference>
<dbReference type="PANTHER" id="PTHR32305">
    <property type="match status" value="1"/>
</dbReference>
<feature type="domain" description="Gp5/Type VI secretion system Vgr C-terminal trimerisation" evidence="5">
    <location>
        <begin position="487"/>
        <end position="600"/>
    </location>
</feature>
<dbReference type="Proteomes" id="UP000186513">
    <property type="component" value="Unassembled WGS sequence"/>
</dbReference>
<keyword evidence="7" id="KW-1185">Reference proteome</keyword>
<dbReference type="Gene3D" id="2.30.110.50">
    <property type="match status" value="1"/>
</dbReference>
<proteinExistence type="inferred from homology"/>
<comment type="similarity">
    <text evidence="2">Belongs to the VgrG protein family.</text>
</comment>
<comment type="subcellular location">
    <subcellularLocation>
        <location evidence="1">Secreted</location>
    </subcellularLocation>
</comment>
<dbReference type="Gene3D" id="3.55.50.10">
    <property type="entry name" value="Baseplate protein-like domains"/>
    <property type="match status" value="1"/>
</dbReference>
<dbReference type="SUPFAM" id="SSF69349">
    <property type="entry name" value="Phage fibre proteins"/>
    <property type="match status" value="2"/>
</dbReference>
<keyword evidence="3" id="KW-0964">Secreted</keyword>
<dbReference type="PANTHER" id="PTHR32305:SF15">
    <property type="entry name" value="PROTEIN RHSA-RELATED"/>
    <property type="match status" value="1"/>
</dbReference>
<dbReference type="SUPFAM" id="SSF69255">
    <property type="entry name" value="gp5 N-terminal domain-like"/>
    <property type="match status" value="1"/>
</dbReference>
<dbReference type="InterPro" id="IPR017847">
    <property type="entry name" value="T6SS_RhsGE_Vgr_subset"/>
</dbReference>
<evidence type="ECO:0000256" key="1">
    <source>
        <dbReference type="ARBA" id="ARBA00004613"/>
    </source>
</evidence>
<dbReference type="EMBL" id="FPKR01000008">
    <property type="protein sequence ID" value="SFZ77030.1"/>
    <property type="molecule type" value="Genomic_DNA"/>
</dbReference>
<dbReference type="InterPro" id="IPR037026">
    <property type="entry name" value="Vgr_OB-fold_dom_sf"/>
</dbReference>
<dbReference type="InterPro" id="IPR006531">
    <property type="entry name" value="Gp5/Vgr_OB"/>
</dbReference>